<gene>
    <name evidence="1" type="ORF">DAI18_12020</name>
</gene>
<dbReference type="EMBL" id="CP028519">
    <property type="protein sequence ID" value="AVY94685.1"/>
    <property type="molecule type" value="Genomic_DNA"/>
</dbReference>
<evidence type="ECO:0000313" key="2">
    <source>
        <dbReference type="Proteomes" id="UP000244173"/>
    </source>
</evidence>
<dbReference type="OrthoDB" id="8592743at2"/>
<dbReference type="Proteomes" id="UP000244173">
    <property type="component" value="Chromosome"/>
</dbReference>
<proteinExistence type="predicted"/>
<reference evidence="1 2" key="1">
    <citation type="submission" date="2018-04" db="EMBL/GenBank/DDBJ databases">
        <title>Denitrifier Microvirgula.</title>
        <authorList>
            <person name="Anderson E."/>
            <person name="Jang J."/>
            <person name="Ishii S."/>
        </authorList>
    </citation>
    <scope>NUCLEOTIDE SEQUENCE [LARGE SCALE GENOMIC DNA]</scope>
    <source>
        <strain evidence="1 2">BE2.4</strain>
    </source>
</reference>
<dbReference type="AlphaFoldDB" id="A0A2S0PBG7"/>
<keyword evidence="2" id="KW-1185">Reference proteome</keyword>
<dbReference type="RefSeq" id="WP_107889534.1">
    <property type="nucleotide sequence ID" value="NZ_CP028519.1"/>
</dbReference>
<organism evidence="1 2">
    <name type="scientific">Microvirgula aerodenitrificans</name>
    <dbReference type="NCBI Taxonomy" id="57480"/>
    <lineage>
        <taxon>Bacteria</taxon>
        <taxon>Pseudomonadati</taxon>
        <taxon>Pseudomonadota</taxon>
        <taxon>Betaproteobacteria</taxon>
        <taxon>Neisseriales</taxon>
        <taxon>Aquaspirillaceae</taxon>
        <taxon>Microvirgula</taxon>
    </lineage>
</organism>
<evidence type="ECO:0008006" key="3">
    <source>
        <dbReference type="Google" id="ProtNLM"/>
    </source>
</evidence>
<accession>A0A2S0PBG7</accession>
<sequence length="351" mass="41046">MNKFPDIFSIFGESLKLPSYFEGRVLNSVDDSFYSVFGIYEIVKAVDGLINCNGEQFSIEKSGRGGSYINKTKEGEAIFSAVKAYEHMVEYDFFYVSKLNPKAYIFCNSIIEHKIRSDYFEIRSSENLEKIVDLLNNFVNKIILNLNSKEFMKRNRNYFRGVVKNYRELDLFVKRIIEKKKKVFVSRIEFGYREDVLCPRPGEDFSSYYKLKKSKESFFKNWKVNSAFKGVIAYIWRFECSSSRRLGWHAIFFHDYDFHHNDVVRLLGEYWTEKITKGSGFYIDCHDVKGKYRKCGIGLIENSDLEMAGNKKCDELRKAIDFMAGVDYYAKLSLPKKGRRLGHSGRLIASK</sequence>
<name>A0A2S0PBG7_9NEIS</name>
<evidence type="ECO:0000313" key="1">
    <source>
        <dbReference type="EMBL" id="AVY94685.1"/>
    </source>
</evidence>
<dbReference type="KEGG" id="maer:DAI18_12020"/>
<protein>
    <recommendedName>
        <fullName evidence="3">Inovirus Gp2 family protein</fullName>
    </recommendedName>
</protein>